<feature type="region of interest" description="Disordered" evidence="1">
    <location>
        <begin position="104"/>
        <end position="127"/>
    </location>
</feature>
<organism evidence="2 3">
    <name type="scientific">Micromonas commoda (strain RCC299 / NOUM17 / CCMP2709)</name>
    <name type="common">Picoplanktonic green alga</name>
    <dbReference type="NCBI Taxonomy" id="296587"/>
    <lineage>
        <taxon>Eukaryota</taxon>
        <taxon>Viridiplantae</taxon>
        <taxon>Chlorophyta</taxon>
        <taxon>Mamiellophyceae</taxon>
        <taxon>Mamiellales</taxon>
        <taxon>Mamiellaceae</taxon>
        <taxon>Micromonas</taxon>
    </lineage>
</organism>
<evidence type="ECO:0000256" key="1">
    <source>
        <dbReference type="SAM" id="MobiDB-lite"/>
    </source>
</evidence>
<dbReference type="KEGG" id="mis:MICPUN_56780"/>
<keyword evidence="3" id="KW-1185">Reference proteome</keyword>
<dbReference type="EMBL" id="CP001324">
    <property type="protein sequence ID" value="ACO62126.1"/>
    <property type="molecule type" value="Genomic_DNA"/>
</dbReference>
<dbReference type="Proteomes" id="UP000002009">
    <property type="component" value="Chromosome 3"/>
</dbReference>
<gene>
    <name evidence="2" type="ORF">MICPUN_56780</name>
</gene>
<dbReference type="GeneID" id="8242057"/>
<feature type="compositionally biased region" description="Basic and acidic residues" evidence="1">
    <location>
        <begin position="291"/>
        <end position="304"/>
    </location>
</feature>
<sequence>MAPVPPALFKARGTTLRADEYLRGVNPVGTVHRGPLSAFGRQEISALRTEPSVAFSRTDRLEAIRPFSIEYFLPGEGNRAYAASHAREYLARHEAEGLDRFARPAVSEPPEPRWKTFGRSGTHHDFAKTQARGGHLPLKPDWPNKNESRWGAAERLHRPLDGGHDLVQYSSFARQRLSTHANSPKAYVDIGAATTRAERGRQTLGRAHDERSAALGACSPGPQVPRDRDGFALGAVGRQIEAGRVTEPRAVVGSNSRVTAPTWAPAGVKGGDWTRPVRPDPSVPGPGAYHETFDFRRTRGERGNGDGSGRRSTGRRTHRQLITGEAAIADERERRLASSFNPKDAGAYWGSSGRGTLPSLSSSSSPAVPPLGSLGGGSPARTYPVSGKEIRARTRSGRWTPRDEQRGRARRLLGRASPAP</sequence>
<dbReference type="RefSeq" id="XP_002500868.1">
    <property type="nucleotide sequence ID" value="XM_002500822.1"/>
</dbReference>
<dbReference type="AlphaFoldDB" id="C1E184"/>
<accession>C1E184</accession>
<name>C1E184_MICCC</name>
<reference evidence="2 3" key="1">
    <citation type="journal article" date="2009" name="Science">
        <title>Green evolution and dynamic adaptations revealed by genomes of the marine picoeukaryotes Micromonas.</title>
        <authorList>
            <person name="Worden A.Z."/>
            <person name="Lee J.H."/>
            <person name="Mock T."/>
            <person name="Rouze P."/>
            <person name="Simmons M.P."/>
            <person name="Aerts A.L."/>
            <person name="Allen A.E."/>
            <person name="Cuvelier M.L."/>
            <person name="Derelle E."/>
            <person name="Everett M.V."/>
            <person name="Foulon E."/>
            <person name="Grimwood J."/>
            <person name="Gundlach H."/>
            <person name="Henrissat B."/>
            <person name="Napoli C."/>
            <person name="McDonald S.M."/>
            <person name="Parker M.S."/>
            <person name="Rombauts S."/>
            <person name="Salamov A."/>
            <person name="Von Dassow P."/>
            <person name="Badger J.H."/>
            <person name="Coutinho P.M."/>
            <person name="Demir E."/>
            <person name="Dubchak I."/>
            <person name="Gentemann C."/>
            <person name="Eikrem W."/>
            <person name="Gready J.E."/>
            <person name="John U."/>
            <person name="Lanier W."/>
            <person name="Lindquist E.A."/>
            <person name="Lucas S."/>
            <person name="Mayer K.F."/>
            <person name="Moreau H."/>
            <person name="Not F."/>
            <person name="Otillar R."/>
            <person name="Panaud O."/>
            <person name="Pangilinan J."/>
            <person name="Paulsen I."/>
            <person name="Piegu B."/>
            <person name="Poliakov A."/>
            <person name="Robbens S."/>
            <person name="Schmutz J."/>
            <person name="Toulza E."/>
            <person name="Wyss T."/>
            <person name="Zelensky A."/>
            <person name="Zhou K."/>
            <person name="Armbrust E.V."/>
            <person name="Bhattacharya D."/>
            <person name="Goodenough U.W."/>
            <person name="Van de Peer Y."/>
            <person name="Grigoriev I.V."/>
        </authorList>
    </citation>
    <scope>NUCLEOTIDE SEQUENCE [LARGE SCALE GENOMIC DNA]</scope>
    <source>
        <strain evidence="3">RCC299 / NOUM17</strain>
    </source>
</reference>
<evidence type="ECO:0000313" key="3">
    <source>
        <dbReference type="Proteomes" id="UP000002009"/>
    </source>
</evidence>
<proteinExistence type="predicted"/>
<feature type="region of interest" description="Disordered" evidence="1">
    <location>
        <begin position="262"/>
        <end position="420"/>
    </location>
</feature>
<protein>
    <submittedName>
        <fullName evidence="2">Uncharacterized protein</fullName>
    </submittedName>
</protein>
<dbReference type="InParanoid" id="C1E184"/>
<evidence type="ECO:0000313" key="2">
    <source>
        <dbReference type="EMBL" id="ACO62126.1"/>
    </source>
</evidence>
<feature type="compositionally biased region" description="Low complexity" evidence="1">
    <location>
        <begin position="350"/>
        <end position="372"/>
    </location>
</feature>